<dbReference type="InterPro" id="IPR027417">
    <property type="entry name" value="P-loop_NTPase"/>
</dbReference>
<keyword evidence="2" id="KW-1185">Reference proteome</keyword>
<protein>
    <recommendedName>
        <fullName evidence="3">Orc1-like AAA ATPase domain-containing protein</fullName>
    </recommendedName>
</protein>
<comment type="caution">
    <text evidence="1">The sequence shown here is derived from an EMBL/GenBank/DDBJ whole genome shotgun (WGS) entry which is preliminary data.</text>
</comment>
<dbReference type="RefSeq" id="WP_285982077.1">
    <property type="nucleotide sequence ID" value="NZ_JASVDS010000002.1"/>
</dbReference>
<accession>A0ABT7LGI0</accession>
<evidence type="ECO:0000313" key="1">
    <source>
        <dbReference type="EMBL" id="MDL5031973.1"/>
    </source>
</evidence>
<dbReference type="EMBL" id="JASVDS010000002">
    <property type="protein sequence ID" value="MDL5031973.1"/>
    <property type="molecule type" value="Genomic_DNA"/>
</dbReference>
<name>A0ABT7LGI0_9BURK</name>
<evidence type="ECO:0008006" key="3">
    <source>
        <dbReference type="Google" id="ProtNLM"/>
    </source>
</evidence>
<reference evidence="1 2" key="1">
    <citation type="submission" date="2023-06" db="EMBL/GenBank/DDBJ databases">
        <title>Pelomonas sp. APW6 16S ribosomal RNA gene genome sequencing and assembly.</title>
        <authorList>
            <person name="Woo H."/>
        </authorList>
    </citation>
    <scope>NUCLEOTIDE SEQUENCE [LARGE SCALE GENOMIC DNA]</scope>
    <source>
        <strain evidence="1 2">APW6</strain>
    </source>
</reference>
<evidence type="ECO:0000313" key="2">
    <source>
        <dbReference type="Proteomes" id="UP001238603"/>
    </source>
</evidence>
<organism evidence="1 2">
    <name type="scientific">Roseateles subflavus</name>
    <dbReference type="NCBI Taxonomy" id="3053353"/>
    <lineage>
        <taxon>Bacteria</taxon>
        <taxon>Pseudomonadati</taxon>
        <taxon>Pseudomonadota</taxon>
        <taxon>Betaproteobacteria</taxon>
        <taxon>Burkholderiales</taxon>
        <taxon>Sphaerotilaceae</taxon>
        <taxon>Roseateles</taxon>
    </lineage>
</organism>
<sequence length="451" mass="50383">MTTSDPGQLLDDFSALLANDPGALSTQSGYYVPNLHGTGAEDVVALLGRAIRRSHGDAQLYYFSGQRGTGKSTELRRLEILLNGQAGTRAYIIDALDYIGDTHPIDTLDLLLVTAAAFADRLSQADALGHPPDGPENPLQRFTRWLATEVEISGVTLGGVKAEFKQQQQSLMQRLRAFDLARQERVMAECRAHIGHLAAAVQQRWQASKVVLMVDSLERLRGIGKDATEMFDRVVRVFDGDLNQLRVPGLHMVYAVPPYLPYLTNIKALVQLFMLASVRVCEPPFRARRSPREAGLQAMRQVVERRCPRWRELLTEAALDRLILTSGGDLRQLLRRLLLDTLDEASFALDRLPLRADDAILETVVQRHRVEFESLVVQDEYPLLKGIAEQNALELRHRDELPVVAHFFDVRAVLNYRNGVDWLDLNPLLWQLIDQSQTSPALPAPAGSPAP</sequence>
<gene>
    <name evidence="1" type="ORF">QRD43_08625</name>
</gene>
<dbReference type="Proteomes" id="UP001238603">
    <property type="component" value="Unassembled WGS sequence"/>
</dbReference>
<proteinExistence type="predicted"/>
<dbReference type="SUPFAM" id="SSF52540">
    <property type="entry name" value="P-loop containing nucleoside triphosphate hydrolases"/>
    <property type="match status" value="1"/>
</dbReference>